<feature type="transmembrane region" description="Helical" evidence="6">
    <location>
        <begin position="6"/>
        <end position="24"/>
    </location>
</feature>
<protein>
    <recommendedName>
        <fullName evidence="6">Copper resistance protein D</fullName>
    </recommendedName>
</protein>
<evidence type="ECO:0000256" key="5">
    <source>
        <dbReference type="ARBA" id="ARBA00023136"/>
    </source>
</evidence>
<dbReference type="PANTHER" id="PTHR34820">
    <property type="entry name" value="INNER MEMBRANE PROTEIN YEBZ"/>
    <property type="match status" value="1"/>
</dbReference>
<feature type="transmembrane region" description="Helical" evidence="6">
    <location>
        <begin position="152"/>
        <end position="173"/>
    </location>
</feature>
<accession>A0ABX0YJB2</accession>
<feature type="transmembrane region" description="Helical" evidence="6">
    <location>
        <begin position="118"/>
        <end position="140"/>
    </location>
</feature>
<keyword evidence="6" id="KW-0997">Cell inner membrane</keyword>
<evidence type="ECO:0000259" key="7">
    <source>
        <dbReference type="Pfam" id="PF05425"/>
    </source>
</evidence>
<evidence type="ECO:0000256" key="6">
    <source>
        <dbReference type="RuleBase" id="RU369037"/>
    </source>
</evidence>
<evidence type="ECO:0000256" key="2">
    <source>
        <dbReference type="ARBA" id="ARBA00022475"/>
    </source>
</evidence>
<comment type="function">
    <text evidence="6">Involved in copper resistance.</text>
</comment>
<sequence length="281" mass="29608">MTALVVLRFFHYFAVLTLFGIALFRPLLLKGAPELPALRRRMDPVLCLVALVAFLTSVGWLLATSASFTGGWHTGIQGTTLRTLLLSTSFGHVWAVHVVICLLQLVWWRLPGQRSPRVALGLATLAIATLAPVGHTTMVGGLAGTLLSLNQLLHLAATGGWLGGLALLCWVAVKPAGLKPAQLALAFGRYGVFLVGVLALTGLVSLWAITGTLLPGMNLYSTTLLVKLAAVACMLGLALRHRQHALTAAPSNLRLTLVLEWGCGAVALLAVALLGTLPPTV</sequence>
<keyword evidence="5 6" id="KW-0472">Membrane</keyword>
<dbReference type="PANTHER" id="PTHR34820:SF4">
    <property type="entry name" value="INNER MEMBRANE PROTEIN YEBZ"/>
    <property type="match status" value="1"/>
</dbReference>
<reference evidence="8 9" key="1">
    <citation type="submission" date="2020-03" db="EMBL/GenBank/DDBJ databases">
        <authorList>
            <person name="Wang L."/>
            <person name="He N."/>
            <person name="Li Y."/>
            <person name="Fang Y."/>
            <person name="Zhang F."/>
        </authorList>
    </citation>
    <scope>NUCLEOTIDE SEQUENCE [LARGE SCALE GENOMIC DNA]</scope>
    <source>
        <strain evidence="9">hsmgli-8</strain>
    </source>
</reference>
<feature type="transmembrane region" description="Helical" evidence="6">
    <location>
        <begin position="83"/>
        <end position="106"/>
    </location>
</feature>
<evidence type="ECO:0000313" key="8">
    <source>
        <dbReference type="EMBL" id="NJP02033.1"/>
    </source>
</evidence>
<feature type="transmembrane region" description="Helical" evidence="6">
    <location>
        <begin position="185"/>
        <end position="207"/>
    </location>
</feature>
<dbReference type="RefSeq" id="WP_168084604.1">
    <property type="nucleotide sequence ID" value="NZ_JAAVJI010000008.1"/>
</dbReference>
<comment type="subcellular location">
    <subcellularLocation>
        <location evidence="6">Cell inner membrane</location>
        <topology evidence="6">Multi-pass membrane protein</topology>
    </subcellularLocation>
    <subcellularLocation>
        <location evidence="1">Cell membrane</location>
        <topology evidence="1">Multi-pass membrane protein</topology>
    </subcellularLocation>
</comment>
<keyword evidence="6" id="KW-0186">Copper</keyword>
<feature type="transmembrane region" description="Helical" evidence="6">
    <location>
        <begin position="251"/>
        <end position="275"/>
    </location>
</feature>
<dbReference type="Proteomes" id="UP000746535">
    <property type="component" value="Unassembled WGS sequence"/>
</dbReference>
<evidence type="ECO:0000256" key="3">
    <source>
        <dbReference type="ARBA" id="ARBA00022692"/>
    </source>
</evidence>
<organism evidence="8 9">
    <name type="scientific">Pseudomonas quercus</name>
    <dbReference type="NCBI Taxonomy" id="2722792"/>
    <lineage>
        <taxon>Bacteria</taxon>
        <taxon>Pseudomonadati</taxon>
        <taxon>Pseudomonadota</taxon>
        <taxon>Gammaproteobacteria</taxon>
        <taxon>Pseudomonadales</taxon>
        <taxon>Pseudomonadaceae</taxon>
        <taxon>Pseudomonas</taxon>
    </lineage>
</organism>
<dbReference type="Pfam" id="PF05425">
    <property type="entry name" value="CopD"/>
    <property type="match status" value="1"/>
</dbReference>
<keyword evidence="3 6" id="KW-0812">Transmembrane</keyword>
<feature type="transmembrane region" description="Helical" evidence="6">
    <location>
        <begin position="219"/>
        <end position="239"/>
    </location>
</feature>
<name>A0ABX0YJB2_9PSED</name>
<gene>
    <name evidence="8" type="ORF">HBH25_14380</name>
</gene>
<dbReference type="InterPro" id="IPR032694">
    <property type="entry name" value="CopC/D"/>
</dbReference>
<keyword evidence="9" id="KW-1185">Reference proteome</keyword>
<keyword evidence="4 6" id="KW-1133">Transmembrane helix</keyword>
<evidence type="ECO:0000313" key="9">
    <source>
        <dbReference type="Proteomes" id="UP000746535"/>
    </source>
</evidence>
<feature type="domain" description="Copper resistance protein D" evidence="7">
    <location>
        <begin position="186"/>
        <end position="274"/>
    </location>
</feature>
<comment type="similarity">
    <text evidence="6">Belongs to the CopD family.</text>
</comment>
<dbReference type="EMBL" id="JAAVJI010000008">
    <property type="protein sequence ID" value="NJP02033.1"/>
    <property type="molecule type" value="Genomic_DNA"/>
</dbReference>
<comment type="caution">
    <text evidence="8">The sequence shown here is derived from an EMBL/GenBank/DDBJ whole genome shotgun (WGS) entry which is preliminary data.</text>
</comment>
<dbReference type="InterPro" id="IPR008457">
    <property type="entry name" value="Cu-R_CopD_dom"/>
</dbReference>
<evidence type="ECO:0000256" key="4">
    <source>
        <dbReference type="ARBA" id="ARBA00022989"/>
    </source>
</evidence>
<feature type="transmembrane region" description="Helical" evidence="6">
    <location>
        <begin position="45"/>
        <end position="63"/>
    </location>
</feature>
<evidence type="ECO:0000256" key="1">
    <source>
        <dbReference type="ARBA" id="ARBA00004651"/>
    </source>
</evidence>
<keyword evidence="2 6" id="KW-1003">Cell membrane</keyword>
<proteinExistence type="inferred from homology"/>